<dbReference type="EMBL" id="JAVFWL010000006">
    <property type="protein sequence ID" value="KAK6759943.1"/>
    <property type="molecule type" value="Genomic_DNA"/>
</dbReference>
<comment type="caution">
    <text evidence="1">The sequence shown here is derived from an EMBL/GenBank/DDBJ whole genome shotgun (WGS) entry which is preliminary data.</text>
</comment>
<accession>A0ABR1EBH0</accession>
<dbReference type="Proteomes" id="UP001303046">
    <property type="component" value="Unassembled WGS sequence"/>
</dbReference>
<keyword evidence="2" id="KW-1185">Reference proteome</keyword>
<name>A0ABR1EBH0_NECAM</name>
<evidence type="ECO:0000313" key="2">
    <source>
        <dbReference type="Proteomes" id="UP001303046"/>
    </source>
</evidence>
<protein>
    <submittedName>
        <fullName evidence="1">Uncharacterized protein</fullName>
    </submittedName>
</protein>
<organism evidence="1 2">
    <name type="scientific">Necator americanus</name>
    <name type="common">Human hookworm</name>
    <dbReference type="NCBI Taxonomy" id="51031"/>
    <lineage>
        <taxon>Eukaryota</taxon>
        <taxon>Metazoa</taxon>
        <taxon>Ecdysozoa</taxon>
        <taxon>Nematoda</taxon>
        <taxon>Chromadorea</taxon>
        <taxon>Rhabditida</taxon>
        <taxon>Rhabditina</taxon>
        <taxon>Rhabditomorpha</taxon>
        <taxon>Strongyloidea</taxon>
        <taxon>Ancylostomatidae</taxon>
        <taxon>Bunostominae</taxon>
        <taxon>Necator</taxon>
    </lineage>
</organism>
<gene>
    <name evidence="1" type="primary">Necator_chrX.g21640</name>
    <name evidence="1" type="ORF">RB195_021479</name>
</gene>
<reference evidence="1 2" key="1">
    <citation type="submission" date="2023-08" db="EMBL/GenBank/DDBJ databases">
        <title>A Necator americanus chromosomal reference genome.</title>
        <authorList>
            <person name="Ilik V."/>
            <person name="Petrzelkova K.J."/>
            <person name="Pardy F."/>
            <person name="Fuh T."/>
            <person name="Niatou-Singa F.S."/>
            <person name="Gouil Q."/>
            <person name="Baker L."/>
            <person name="Ritchie M.E."/>
            <person name="Jex A.R."/>
            <person name="Gazzola D."/>
            <person name="Li H."/>
            <person name="Toshio Fujiwara R."/>
            <person name="Zhan B."/>
            <person name="Aroian R.V."/>
            <person name="Pafco B."/>
            <person name="Schwarz E.M."/>
        </authorList>
    </citation>
    <scope>NUCLEOTIDE SEQUENCE [LARGE SCALE GENOMIC DNA]</scope>
    <source>
        <strain evidence="1 2">Aroian</strain>
        <tissue evidence="1">Whole animal</tissue>
    </source>
</reference>
<proteinExistence type="predicted"/>
<evidence type="ECO:0000313" key="1">
    <source>
        <dbReference type="EMBL" id="KAK6759943.1"/>
    </source>
</evidence>
<sequence>MQDVGLFETSSGNHSGQRSRLEFCYLCCLLKINDSQEKNIQQGCAKAASASKFLTKCLWSPSPAKSNCESTYAQPAPS</sequence>